<dbReference type="AlphaFoldDB" id="A0AAW4JCK0"/>
<keyword evidence="2" id="KW-0540">Nuclease</keyword>
<evidence type="ECO:0000313" key="2">
    <source>
        <dbReference type="EMBL" id="MBO4139115.1"/>
    </source>
</evidence>
<dbReference type="Pfam" id="PF13391">
    <property type="entry name" value="HNH_2"/>
    <property type="match status" value="1"/>
</dbReference>
<gene>
    <name evidence="2" type="ORF">J5U46_02955</name>
</gene>
<evidence type="ECO:0000313" key="3">
    <source>
        <dbReference type="Proteomes" id="UP000669887"/>
    </source>
</evidence>
<keyword evidence="2" id="KW-0255">Endonuclease</keyword>
<feature type="domain" description="HNH nuclease" evidence="1">
    <location>
        <begin position="205"/>
        <end position="264"/>
    </location>
</feature>
<evidence type="ECO:0000259" key="1">
    <source>
        <dbReference type="Pfam" id="PF13391"/>
    </source>
</evidence>
<sequence length="326" mass="36406">MPTAADYFAISQNAARAQWRSILTRPWAIKGARQVAFTPVETLLCLAASLLVNHRRYGGSTAHRAEEPVPSLAQLFKRPNSSILAKMANLDGSRRHGARHEMEVAAHLLGDQDELATVYRIVVRAARDVGITEDDLPDFLYLEHDDVPLILLGQDELSTTDIADAVQTEHPDVTDQLTELLLITAARIGQHRFARDVLRNHGHRCVFCGLAVTVEDRRAPRMLVASHIKPWRKSSPQERLDVTNGLTACPTHDVAFDTGLLTVNGGLRIHIHNDLHRRVDADPALHAAFGRPPLAERLLLPDGALPPQRTYLDWHRTHVYRETRSV</sequence>
<organism evidence="2 3">
    <name type="scientific">Micromonospora tulbaghiae</name>
    <dbReference type="NCBI Taxonomy" id="479978"/>
    <lineage>
        <taxon>Bacteria</taxon>
        <taxon>Bacillati</taxon>
        <taxon>Actinomycetota</taxon>
        <taxon>Actinomycetes</taxon>
        <taxon>Micromonosporales</taxon>
        <taxon>Micromonosporaceae</taxon>
        <taxon>Micromonospora</taxon>
    </lineage>
</organism>
<protein>
    <submittedName>
        <fullName evidence="2">HNH endonuclease</fullName>
    </submittedName>
</protein>
<dbReference type="RefSeq" id="WP_208576429.1">
    <property type="nucleotide sequence ID" value="NZ_JAGFVQ010000003.1"/>
</dbReference>
<dbReference type="GO" id="GO:0004519">
    <property type="term" value="F:endonuclease activity"/>
    <property type="evidence" value="ECO:0007669"/>
    <property type="project" value="UniProtKB-KW"/>
</dbReference>
<keyword evidence="2" id="KW-0378">Hydrolase</keyword>
<comment type="caution">
    <text evidence="2">The sequence shown here is derived from an EMBL/GenBank/DDBJ whole genome shotgun (WGS) entry which is preliminary data.</text>
</comment>
<dbReference type="InterPro" id="IPR003615">
    <property type="entry name" value="HNH_nuc"/>
</dbReference>
<dbReference type="EMBL" id="JAGFVQ010000003">
    <property type="protein sequence ID" value="MBO4139115.1"/>
    <property type="molecule type" value="Genomic_DNA"/>
</dbReference>
<proteinExistence type="predicted"/>
<name>A0AAW4JCK0_9ACTN</name>
<dbReference type="Proteomes" id="UP000669887">
    <property type="component" value="Unassembled WGS sequence"/>
</dbReference>
<accession>A0AAW4JCK0</accession>
<reference evidence="2" key="1">
    <citation type="submission" date="2021-03" db="EMBL/GenBank/DDBJ databases">
        <title>X isolated from Micromonospora tulbaghiae.</title>
        <authorList>
            <person name="Stennett H.L."/>
        </authorList>
    </citation>
    <scope>NUCLEOTIDE SEQUENCE</scope>
    <source>
        <strain evidence="2">28M1-20</strain>
    </source>
</reference>